<dbReference type="GO" id="GO:0003677">
    <property type="term" value="F:DNA binding"/>
    <property type="evidence" value="ECO:0007669"/>
    <property type="project" value="UniProtKB-KW"/>
</dbReference>
<dbReference type="InterPro" id="IPR000847">
    <property type="entry name" value="LysR_HTH_N"/>
</dbReference>
<dbReference type="GO" id="GO:0003700">
    <property type="term" value="F:DNA-binding transcription factor activity"/>
    <property type="evidence" value="ECO:0007669"/>
    <property type="project" value="InterPro"/>
</dbReference>
<dbReference type="RefSeq" id="WP_348787402.1">
    <property type="nucleotide sequence ID" value="NZ_CP157390.1"/>
</dbReference>
<dbReference type="Pfam" id="PF03466">
    <property type="entry name" value="LysR_substrate"/>
    <property type="match status" value="1"/>
</dbReference>
<comment type="similarity">
    <text evidence="1">Belongs to the LysR transcriptional regulatory family.</text>
</comment>
<dbReference type="PANTHER" id="PTHR30346:SF29">
    <property type="entry name" value="LYSR SUBSTRATE-BINDING"/>
    <property type="match status" value="1"/>
</dbReference>
<dbReference type="SUPFAM" id="SSF53850">
    <property type="entry name" value="Periplasmic binding protein-like II"/>
    <property type="match status" value="1"/>
</dbReference>
<sequence length="313" mass="32689">MQLDDIDSHSLRVVRAIADTGSITRAAEALGYSQPAISQHLRRLEARVGMPVVSRAGRGVRLTEAGRVLARHAKTVTTALDAAAGELADLRGLRTGRVRLAGFPSASSSLVPSLLSSMESSHPGVRITYLEAEPPEAVAAVRERSADLAITFGYPGDRVDAHRESAKGLAVVPLWRDEMLVALRDDDPLARARSVDLAGLADAAWIGGCPRCRGHLLELADACGYEPRIAYETDNFVAVLRMVAEGVGVALLPSLAVASAGAVPGVVLRPTANRDHRTINLVAAAGSDAVPAIAATAAALIDLDGARWGLAGL</sequence>
<dbReference type="Gene3D" id="3.40.190.10">
    <property type="entry name" value="Periplasmic binding protein-like II"/>
    <property type="match status" value="2"/>
</dbReference>
<dbReference type="EMBL" id="CP157390">
    <property type="protein sequence ID" value="XBM47429.1"/>
    <property type="molecule type" value="Genomic_DNA"/>
</dbReference>
<dbReference type="AlphaFoldDB" id="A0AAU7GA94"/>
<keyword evidence="2" id="KW-0805">Transcription regulation</keyword>
<accession>A0AAU7GA94</accession>
<keyword evidence="4" id="KW-0804">Transcription</keyword>
<dbReference type="PRINTS" id="PR00039">
    <property type="entry name" value="HTHLYSR"/>
</dbReference>
<organism evidence="6">
    <name type="scientific">Leifsonia sp. NPDC080035</name>
    <dbReference type="NCBI Taxonomy" id="3143936"/>
    <lineage>
        <taxon>Bacteria</taxon>
        <taxon>Bacillati</taxon>
        <taxon>Actinomycetota</taxon>
        <taxon>Actinomycetes</taxon>
        <taxon>Micrococcales</taxon>
        <taxon>Microbacteriaceae</taxon>
        <taxon>Leifsonia</taxon>
    </lineage>
</organism>
<dbReference type="SUPFAM" id="SSF46785">
    <property type="entry name" value="Winged helix' DNA-binding domain"/>
    <property type="match status" value="1"/>
</dbReference>
<name>A0AAU7GA94_9MICO</name>
<proteinExistence type="inferred from homology"/>
<dbReference type="PANTHER" id="PTHR30346">
    <property type="entry name" value="TRANSCRIPTIONAL DUAL REGULATOR HCAR-RELATED"/>
    <property type="match status" value="1"/>
</dbReference>
<evidence type="ECO:0000256" key="1">
    <source>
        <dbReference type="ARBA" id="ARBA00009437"/>
    </source>
</evidence>
<dbReference type="FunFam" id="1.10.10.10:FF:000001">
    <property type="entry name" value="LysR family transcriptional regulator"/>
    <property type="match status" value="1"/>
</dbReference>
<feature type="domain" description="HTH lysR-type" evidence="5">
    <location>
        <begin position="6"/>
        <end position="63"/>
    </location>
</feature>
<dbReference type="Pfam" id="PF00126">
    <property type="entry name" value="HTH_1"/>
    <property type="match status" value="1"/>
</dbReference>
<keyword evidence="3" id="KW-0238">DNA-binding</keyword>
<evidence type="ECO:0000256" key="4">
    <source>
        <dbReference type="ARBA" id="ARBA00023163"/>
    </source>
</evidence>
<evidence type="ECO:0000256" key="2">
    <source>
        <dbReference type="ARBA" id="ARBA00023015"/>
    </source>
</evidence>
<dbReference type="InterPro" id="IPR005119">
    <property type="entry name" value="LysR_subst-bd"/>
</dbReference>
<dbReference type="GO" id="GO:0032993">
    <property type="term" value="C:protein-DNA complex"/>
    <property type="evidence" value="ECO:0007669"/>
    <property type="project" value="TreeGrafter"/>
</dbReference>
<protein>
    <submittedName>
        <fullName evidence="6">LysR family transcriptional regulator</fullName>
    </submittedName>
</protein>
<dbReference type="InterPro" id="IPR036390">
    <property type="entry name" value="WH_DNA-bd_sf"/>
</dbReference>
<dbReference type="Gene3D" id="1.10.10.10">
    <property type="entry name" value="Winged helix-like DNA-binding domain superfamily/Winged helix DNA-binding domain"/>
    <property type="match status" value="1"/>
</dbReference>
<evidence type="ECO:0000256" key="3">
    <source>
        <dbReference type="ARBA" id="ARBA00023125"/>
    </source>
</evidence>
<dbReference type="InterPro" id="IPR036388">
    <property type="entry name" value="WH-like_DNA-bd_sf"/>
</dbReference>
<reference evidence="6" key="1">
    <citation type="submission" date="2024-05" db="EMBL/GenBank/DDBJ databases">
        <title>The Natural Products Discovery Center: Release of the First 8490 Sequenced Strains for Exploring Actinobacteria Biosynthetic Diversity.</title>
        <authorList>
            <person name="Kalkreuter E."/>
            <person name="Kautsar S.A."/>
            <person name="Yang D."/>
            <person name="Bader C.D."/>
            <person name="Teijaro C.N."/>
            <person name="Fluegel L."/>
            <person name="Davis C.M."/>
            <person name="Simpson J.R."/>
            <person name="Lauterbach L."/>
            <person name="Steele A.D."/>
            <person name="Gui C."/>
            <person name="Meng S."/>
            <person name="Li G."/>
            <person name="Viehrig K."/>
            <person name="Ye F."/>
            <person name="Su P."/>
            <person name="Kiefer A.F."/>
            <person name="Nichols A."/>
            <person name="Cepeda A.J."/>
            <person name="Yan W."/>
            <person name="Fan B."/>
            <person name="Jiang Y."/>
            <person name="Adhikari A."/>
            <person name="Zheng C.-J."/>
            <person name="Schuster L."/>
            <person name="Cowan T.M."/>
            <person name="Smanski M.J."/>
            <person name="Chevrette M.G."/>
            <person name="de Carvalho L.P.S."/>
            <person name="Shen B."/>
        </authorList>
    </citation>
    <scope>NUCLEOTIDE SEQUENCE</scope>
    <source>
        <strain evidence="6">NPDC080035</strain>
    </source>
</reference>
<gene>
    <name evidence="6" type="ORF">AAME72_15260</name>
</gene>
<evidence type="ECO:0000259" key="5">
    <source>
        <dbReference type="PROSITE" id="PS50931"/>
    </source>
</evidence>
<dbReference type="PROSITE" id="PS50931">
    <property type="entry name" value="HTH_LYSR"/>
    <property type="match status" value="1"/>
</dbReference>
<evidence type="ECO:0000313" key="6">
    <source>
        <dbReference type="EMBL" id="XBM47429.1"/>
    </source>
</evidence>